<evidence type="ECO:0000256" key="4">
    <source>
        <dbReference type="ARBA" id="ARBA00022692"/>
    </source>
</evidence>
<evidence type="ECO:0000256" key="7">
    <source>
        <dbReference type="RuleBase" id="RU003879"/>
    </source>
</evidence>
<keyword evidence="9" id="KW-1185">Reference proteome</keyword>
<dbReference type="RefSeq" id="WP_146056794.1">
    <property type="nucleotide sequence ID" value="NZ_PQWB01000043.1"/>
</dbReference>
<dbReference type="AlphaFoldDB" id="A0A2S5DFV1"/>
<dbReference type="GO" id="GO:0022857">
    <property type="term" value="F:transmembrane transporter activity"/>
    <property type="evidence" value="ECO:0007669"/>
    <property type="project" value="InterPro"/>
</dbReference>
<keyword evidence="6" id="KW-0472">Membrane</keyword>
<dbReference type="InterPro" id="IPR003400">
    <property type="entry name" value="ExbD"/>
</dbReference>
<proteinExistence type="inferred from homology"/>
<keyword evidence="5" id="KW-1133">Transmembrane helix</keyword>
<evidence type="ECO:0000256" key="2">
    <source>
        <dbReference type="ARBA" id="ARBA00005811"/>
    </source>
</evidence>
<comment type="subcellular location">
    <subcellularLocation>
        <location evidence="1">Cell membrane</location>
        <topology evidence="1">Single-pass membrane protein</topology>
    </subcellularLocation>
    <subcellularLocation>
        <location evidence="7">Cell membrane</location>
        <topology evidence="7">Single-pass type II membrane protein</topology>
    </subcellularLocation>
</comment>
<protein>
    <submittedName>
        <fullName evidence="8">Biopolymer transporter ExbD</fullName>
    </submittedName>
</protein>
<dbReference type="GO" id="GO:0005886">
    <property type="term" value="C:plasma membrane"/>
    <property type="evidence" value="ECO:0007669"/>
    <property type="project" value="UniProtKB-SubCell"/>
</dbReference>
<organism evidence="8 9">
    <name type="scientific">Chromobacterium alticapitis</name>
    <dbReference type="NCBI Taxonomy" id="2073169"/>
    <lineage>
        <taxon>Bacteria</taxon>
        <taxon>Pseudomonadati</taxon>
        <taxon>Pseudomonadota</taxon>
        <taxon>Betaproteobacteria</taxon>
        <taxon>Neisseriales</taxon>
        <taxon>Chromobacteriaceae</taxon>
        <taxon>Chromobacterium</taxon>
    </lineage>
</organism>
<dbReference type="EMBL" id="PQWB01000043">
    <property type="protein sequence ID" value="POZ61868.1"/>
    <property type="molecule type" value="Genomic_DNA"/>
</dbReference>
<evidence type="ECO:0000256" key="3">
    <source>
        <dbReference type="ARBA" id="ARBA00022475"/>
    </source>
</evidence>
<evidence type="ECO:0000256" key="5">
    <source>
        <dbReference type="ARBA" id="ARBA00022989"/>
    </source>
</evidence>
<dbReference type="Gene3D" id="3.30.420.270">
    <property type="match status" value="1"/>
</dbReference>
<dbReference type="GO" id="GO:0015031">
    <property type="term" value="P:protein transport"/>
    <property type="evidence" value="ECO:0007669"/>
    <property type="project" value="UniProtKB-KW"/>
</dbReference>
<evidence type="ECO:0000313" key="8">
    <source>
        <dbReference type="EMBL" id="POZ61868.1"/>
    </source>
</evidence>
<keyword evidence="7" id="KW-0813">Transport</keyword>
<accession>A0A2S5DFV1</accession>
<name>A0A2S5DFV1_9NEIS</name>
<comment type="similarity">
    <text evidence="2 7">Belongs to the ExbD/TolR family.</text>
</comment>
<dbReference type="Proteomes" id="UP000237082">
    <property type="component" value="Unassembled WGS sequence"/>
</dbReference>
<gene>
    <name evidence="8" type="ORF">C2I19_11315</name>
</gene>
<evidence type="ECO:0000256" key="6">
    <source>
        <dbReference type="ARBA" id="ARBA00023136"/>
    </source>
</evidence>
<dbReference type="Pfam" id="PF02472">
    <property type="entry name" value="ExbD"/>
    <property type="match status" value="1"/>
</dbReference>
<keyword evidence="4 7" id="KW-0812">Transmembrane</keyword>
<keyword evidence="7" id="KW-0653">Protein transport</keyword>
<comment type="caution">
    <text evidence="8">The sequence shown here is derived from an EMBL/GenBank/DDBJ whole genome shotgun (WGS) entry which is preliminary data.</text>
</comment>
<sequence>NAPSKPLVKPAVVQIDITPDNAVLWNGERLPGREALEAKLSAAGKADPQPELHIKPNKDASYEPVAMVLAESQRLGLTKLGIVGSEQFVQ</sequence>
<reference evidence="9" key="1">
    <citation type="submission" date="2018-02" db="EMBL/GenBank/DDBJ databases">
        <authorList>
            <person name="O'Hara-Hanley K."/>
            <person name="Soby S."/>
        </authorList>
    </citation>
    <scope>NUCLEOTIDE SEQUENCE [LARGE SCALE GENOMIC DNA]</scope>
    <source>
        <strain evidence="9">MWU14-2602</strain>
    </source>
</reference>
<evidence type="ECO:0000256" key="1">
    <source>
        <dbReference type="ARBA" id="ARBA00004162"/>
    </source>
</evidence>
<feature type="non-terminal residue" evidence="8">
    <location>
        <position position="1"/>
    </location>
</feature>
<keyword evidence="3" id="KW-1003">Cell membrane</keyword>
<evidence type="ECO:0000313" key="9">
    <source>
        <dbReference type="Proteomes" id="UP000237082"/>
    </source>
</evidence>